<feature type="signal peptide" evidence="1">
    <location>
        <begin position="1"/>
        <end position="19"/>
    </location>
</feature>
<name>A0A2W7SHK5_9BACT</name>
<dbReference type="RefSeq" id="WP_146250456.1">
    <property type="nucleotide sequence ID" value="NZ_QKZV01000005.1"/>
</dbReference>
<evidence type="ECO:0008006" key="4">
    <source>
        <dbReference type="Google" id="ProtNLM"/>
    </source>
</evidence>
<dbReference type="EMBL" id="QKZV01000005">
    <property type="protein sequence ID" value="PZX62375.1"/>
    <property type="molecule type" value="Genomic_DNA"/>
</dbReference>
<organism evidence="2 3">
    <name type="scientific">Hydrotalea sandarakina</name>
    <dbReference type="NCBI Taxonomy" id="1004304"/>
    <lineage>
        <taxon>Bacteria</taxon>
        <taxon>Pseudomonadati</taxon>
        <taxon>Bacteroidota</taxon>
        <taxon>Chitinophagia</taxon>
        <taxon>Chitinophagales</taxon>
        <taxon>Chitinophagaceae</taxon>
        <taxon>Hydrotalea</taxon>
    </lineage>
</organism>
<dbReference type="Proteomes" id="UP000249720">
    <property type="component" value="Unassembled WGS sequence"/>
</dbReference>
<keyword evidence="3" id="KW-1185">Reference proteome</keyword>
<dbReference type="OrthoDB" id="971213at2"/>
<comment type="caution">
    <text evidence="2">The sequence shown here is derived from an EMBL/GenBank/DDBJ whole genome shotgun (WGS) entry which is preliminary data.</text>
</comment>
<protein>
    <recommendedName>
        <fullName evidence="4">DUF4136 domain-containing protein</fullName>
    </recommendedName>
</protein>
<feature type="chain" id="PRO_5015889364" description="DUF4136 domain-containing protein" evidence="1">
    <location>
        <begin position="20"/>
        <end position="187"/>
    </location>
</feature>
<gene>
    <name evidence="2" type="ORF">LX80_01857</name>
</gene>
<reference evidence="2 3" key="1">
    <citation type="submission" date="2018-06" db="EMBL/GenBank/DDBJ databases">
        <title>Genomic Encyclopedia of Archaeal and Bacterial Type Strains, Phase II (KMG-II): from individual species to whole genera.</title>
        <authorList>
            <person name="Goeker M."/>
        </authorList>
    </citation>
    <scope>NUCLEOTIDE SEQUENCE [LARGE SCALE GENOMIC DNA]</scope>
    <source>
        <strain evidence="2 3">DSM 23241</strain>
    </source>
</reference>
<dbReference type="AlphaFoldDB" id="A0A2W7SHK5"/>
<evidence type="ECO:0000313" key="3">
    <source>
        <dbReference type="Proteomes" id="UP000249720"/>
    </source>
</evidence>
<evidence type="ECO:0000313" key="2">
    <source>
        <dbReference type="EMBL" id="PZX62375.1"/>
    </source>
</evidence>
<evidence type="ECO:0000256" key="1">
    <source>
        <dbReference type="SAM" id="SignalP"/>
    </source>
</evidence>
<accession>A0A2W7SHK5</accession>
<keyword evidence="1" id="KW-0732">Signal</keyword>
<sequence>MKNLFVICLLCLCSSCAMHVIPLKGTYHKEGYTFSTELSKAAAWDTLINFFTREGIGLKTLDKADGILITDKVSFLKHYTWENANDAPTDSLAYVVCSKYRDWTMVQPTIRPSILNGAWMMHLYEQNNHTYLQINLANTDARIAGFGQTANATNNTTTTDNLSYNIVLEVRSTGIFENKVRSAIDGK</sequence>
<proteinExistence type="predicted"/>